<dbReference type="GO" id="GO:0005634">
    <property type="term" value="C:nucleus"/>
    <property type="evidence" value="ECO:0007669"/>
    <property type="project" value="UniProtKB-SubCell"/>
</dbReference>
<dbReference type="GO" id="GO:0009611">
    <property type="term" value="P:response to wounding"/>
    <property type="evidence" value="ECO:0007669"/>
    <property type="project" value="UniProtKB-UniRule"/>
</dbReference>
<evidence type="ECO:0000256" key="1">
    <source>
        <dbReference type="ARBA" id="ARBA00008614"/>
    </source>
</evidence>
<evidence type="ECO:0000259" key="4">
    <source>
        <dbReference type="PROSITE" id="PS51320"/>
    </source>
</evidence>
<feature type="region of interest" description="Disordered" evidence="3">
    <location>
        <begin position="19"/>
        <end position="51"/>
    </location>
</feature>
<name>A0A6J1EGL8_CUCMO</name>
<dbReference type="InterPro" id="IPR018467">
    <property type="entry name" value="CCT_CS"/>
</dbReference>
<evidence type="ECO:0000313" key="6">
    <source>
        <dbReference type="RefSeq" id="XP_022927242.1"/>
    </source>
</evidence>
<comment type="subcellular location">
    <subcellularLocation>
        <location evidence="2">Nucleus</location>
    </subcellularLocation>
</comment>
<keyword evidence="2" id="KW-0539">Nucleus</keyword>
<dbReference type="PROSITE" id="PS51320">
    <property type="entry name" value="TIFY"/>
    <property type="match status" value="1"/>
</dbReference>
<dbReference type="Proteomes" id="UP000504609">
    <property type="component" value="Unplaced"/>
</dbReference>
<dbReference type="AlphaFoldDB" id="A0A6J1EGL8"/>
<proteinExistence type="inferred from homology"/>
<evidence type="ECO:0000313" key="5">
    <source>
        <dbReference type="Proteomes" id="UP000504609"/>
    </source>
</evidence>
<gene>
    <name evidence="6" type="primary">LOC111434148</name>
</gene>
<dbReference type="PANTHER" id="PTHR33077:SF17">
    <property type="entry name" value="PROTEIN TIFY 5B"/>
    <property type="match status" value="1"/>
</dbReference>
<comment type="function">
    <text evidence="2">Repressor of jasmonate responses.</text>
</comment>
<dbReference type="SMART" id="SM00979">
    <property type="entry name" value="TIFY"/>
    <property type="match status" value="1"/>
</dbReference>
<dbReference type="GO" id="GO:2000022">
    <property type="term" value="P:regulation of jasmonic acid mediated signaling pathway"/>
    <property type="evidence" value="ECO:0007669"/>
    <property type="project" value="UniProtKB-UniRule"/>
</dbReference>
<dbReference type="RefSeq" id="XP_022927242.1">
    <property type="nucleotide sequence ID" value="XM_023071474.1"/>
</dbReference>
<comment type="domain">
    <text evidence="2">The jas domain is required for interaction with COI1.</text>
</comment>
<dbReference type="GO" id="GO:0031347">
    <property type="term" value="P:regulation of defense response"/>
    <property type="evidence" value="ECO:0007669"/>
    <property type="project" value="UniProtKB-UniRule"/>
</dbReference>
<feature type="region of interest" description="Disordered" evidence="3">
    <location>
        <begin position="89"/>
        <end position="139"/>
    </location>
</feature>
<dbReference type="Pfam" id="PF09425">
    <property type="entry name" value="Jas_motif"/>
    <property type="match status" value="1"/>
</dbReference>
<dbReference type="InterPro" id="IPR010399">
    <property type="entry name" value="Tify_dom"/>
</dbReference>
<evidence type="ECO:0000256" key="3">
    <source>
        <dbReference type="SAM" id="MobiDB-lite"/>
    </source>
</evidence>
<organism evidence="5 6">
    <name type="scientific">Cucurbita moschata</name>
    <name type="common">Winter crookneck squash</name>
    <name type="synonym">Cucurbita pepo var. moschata</name>
    <dbReference type="NCBI Taxonomy" id="3662"/>
    <lineage>
        <taxon>Eukaryota</taxon>
        <taxon>Viridiplantae</taxon>
        <taxon>Streptophyta</taxon>
        <taxon>Embryophyta</taxon>
        <taxon>Tracheophyta</taxon>
        <taxon>Spermatophyta</taxon>
        <taxon>Magnoliopsida</taxon>
        <taxon>eudicotyledons</taxon>
        <taxon>Gunneridae</taxon>
        <taxon>Pentapetalae</taxon>
        <taxon>rosids</taxon>
        <taxon>fabids</taxon>
        <taxon>Cucurbitales</taxon>
        <taxon>Cucurbitaceae</taxon>
        <taxon>Cucurbiteae</taxon>
        <taxon>Cucurbita</taxon>
    </lineage>
</organism>
<dbReference type="GeneID" id="111434148"/>
<dbReference type="Pfam" id="PF06200">
    <property type="entry name" value="tify"/>
    <property type="match status" value="1"/>
</dbReference>
<keyword evidence="2" id="KW-1184">Jasmonic acid signaling pathway</keyword>
<dbReference type="InterPro" id="IPR040390">
    <property type="entry name" value="TIFY/JAZ"/>
</dbReference>
<keyword evidence="5" id="KW-1185">Reference proteome</keyword>
<comment type="similarity">
    <text evidence="1 2">Belongs to the TIFY/JAZ family.</text>
</comment>
<dbReference type="PANTHER" id="PTHR33077">
    <property type="entry name" value="PROTEIN TIFY 4A-RELATED-RELATED"/>
    <property type="match status" value="1"/>
</dbReference>
<feature type="domain" description="Tify" evidence="4">
    <location>
        <begin position="48"/>
        <end position="82"/>
    </location>
</feature>
<dbReference type="KEGG" id="cmos:111434148"/>
<accession>A0A6J1EGL8</accession>
<reference evidence="6" key="1">
    <citation type="submission" date="2025-08" db="UniProtKB">
        <authorList>
            <consortium name="RefSeq"/>
        </authorList>
    </citation>
    <scope>IDENTIFICATION</scope>
    <source>
        <tissue evidence="6">Young leaves</tissue>
    </source>
</reference>
<sequence length="139" mass="15991">MAVLPISMEQNCNLELRLSPSTSFSDQDSGDHRHHQPRLHQFLDDESSKNSQQQMTIFYNGRVCVADFTEDQARAIIMLATRHVEERSINRRRKLERSMSPEQCNGEGGSGSGLSMKRSLQRFLQKRKNRVQSASPYNH</sequence>
<evidence type="ECO:0000256" key="2">
    <source>
        <dbReference type="RuleBase" id="RU369065"/>
    </source>
</evidence>
<protein>
    <recommendedName>
        <fullName evidence="2">Protein TIFY</fullName>
    </recommendedName>
    <alternativeName>
        <fullName evidence="2">Jasmonate ZIM domain-containing protein</fullName>
    </alternativeName>
</protein>